<gene>
    <name evidence="2" type="ORF">V5E97_04825</name>
</gene>
<organism evidence="2">
    <name type="scientific">Singulisphaera sp. Ch08</name>
    <dbReference type="NCBI Taxonomy" id="3120278"/>
    <lineage>
        <taxon>Bacteria</taxon>
        <taxon>Pseudomonadati</taxon>
        <taxon>Planctomycetota</taxon>
        <taxon>Planctomycetia</taxon>
        <taxon>Isosphaerales</taxon>
        <taxon>Isosphaeraceae</taxon>
        <taxon>Singulisphaera</taxon>
    </lineage>
</organism>
<keyword evidence="1" id="KW-0732">Signal</keyword>
<reference evidence="2" key="1">
    <citation type="submission" date="2024-05" db="EMBL/GenBank/DDBJ databases">
        <title>Planctomycetes of the genus Singulisphaera possess chitinolytic capabilities.</title>
        <authorList>
            <person name="Ivanova A."/>
        </authorList>
    </citation>
    <scope>NUCLEOTIDE SEQUENCE</scope>
    <source>
        <strain evidence="2">Ch08T</strain>
    </source>
</reference>
<sequence length="486" mass="53149">MLRAQPSRPSFSALAVATVLVSIVAADCRAAELHVGGATTSITPDRPVAIAGQMLTRIARNVENPVTATALALESREGDKVLDQAILISCDLVTIDSAIIDQVRRLLKQRLPDLDSQKVVLNATHTHTAPVMKEGEYEIPKDGIMQPTEYADFLAKQVADAAVKAWQARKPGRVGWGLGHAVVAQNRRAVYADGHAQMYGVTNLANFRGIEGSEDQGVEVLFFWNPEGKLLATAINVACPSQEVEGLSAVNADFWHEVRETLRSRHGKDLLVLAWTGAAGDQSPHLMYRKRAEERMRTLRGLTRLKELATRIVGAWDEAYDGARKEQHADAPLVHKVATIQLPVRVVSDAEVAAAKSKIESLSKDPVNRRSVVWHQEVVDRHERQKAGPVNPYPMELHVIRLGDVAIATNDFELFTEYGIQMKARSRALQTFIIQLAGPGSYLPTERAVRGGGYSAIVESNLVGPEGGQVLSDETVNLINSLWQAN</sequence>
<dbReference type="RefSeq" id="WP_406698159.1">
    <property type="nucleotide sequence ID" value="NZ_CP155447.1"/>
</dbReference>
<evidence type="ECO:0000313" key="2">
    <source>
        <dbReference type="EMBL" id="XBH05345.1"/>
    </source>
</evidence>
<protein>
    <recommendedName>
        <fullName evidence="3">Neutral/alkaline non-lysosomal ceramidase N-terminal domain-containing protein</fullName>
    </recommendedName>
</protein>
<feature type="signal peptide" evidence="1">
    <location>
        <begin position="1"/>
        <end position="30"/>
    </location>
</feature>
<name>A0AAU7CJY0_9BACT</name>
<evidence type="ECO:0008006" key="3">
    <source>
        <dbReference type="Google" id="ProtNLM"/>
    </source>
</evidence>
<evidence type="ECO:0000256" key="1">
    <source>
        <dbReference type="SAM" id="SignalP"/>
    </source>
</evidence>
<feature type="chain" id="PRO_5043728037" description="Neutral/alkaline non-lysosomal ceramidase N-terminal domain-containing protein" evidence="1">
    <location>
        <begin position="31"/>
        <end position="486"/>
    </location>
</feature>
<dbReference type="AlphaFoldDB" id="A0AAU7CJY0"/>
<accession>A0AAU7CJY0</accession>
<proteinExistence type="predicted"/>
<dbReference type="EMBL" id="CP155447">
    <property type="protein sequence ID" value="XBH05345.1"/>
    <property type="molecule type" value="Genomic_DNA"/>
</dbReference>